<feature type="domain" description="HTH araC/xylS-type" evidence="4">
    <location>
        <begin position="170"/>
        <end position="269"/>
    </location>
</feature>
<proteinExistence type="predicted"/>
<dbReference type="EMBL" id="CP060635">
    <property type="protein sequence ID" value="QNM08919.1"/>
    <property type="molecule type" value="Genomic_DNA"/>
</dbReference>
<evidence type="ECO:0000313" key="6">
    <source>
        <dbReference type="Proteomes" id="UP000515860"/>
    </source>
</evidence>
<dbReference type="KEGG" id="whj:H9Q79_01015"/>
<dbReference type="Proteomes" id="UP000515860">
    <property type="component" value="Chromosome"/>
</dbReference>
<dbReference type="AlphaFoldDB" id="A0A7G9GDN7"/>
<keyword evidence="2" id="KW-0238">DNA-binding</keyword>
<reference evidence="5 6" key="1">
    <citation type="submission" date="2020-08" db="EMBL/GenBank/DDBJ databases">
        <authorList>
            <person name="Liu C."/>
            <person name="Sun Q."/>
        </authorList>
    </citation>
    <scope>NUCLEOTIDE SEQUENCE [LARGE SCALE GENOMIC DNA]</scope>
    <source>
        <strain evidence="5 6">NSJ-29</strain>
    </source>
</reference>
<evidence type="ECO:0000256" key="3">
    <source>
        <dbReference type="ARBA" id="ARBA00023163"/>
    </source>
</evidence>
<dbReference type="PANTHER" id="PTHR43280">
    <property type="entry name" value="ARAC-FAMILY TRANSCRIPTIONAL REGULATOR"/>
    <property type="match status" value="1"/>
</dbReference>
<dbReference type="GO" id="GO:0043565">
    <property type="term" value="F:sequence-specific DNA binding"/>
    <property type="evidence" value="ECO:0007669"/>
    <property type="project" value="InterPro"/>
</dbReference>
<sequence length="271" mass="30531">MDREVRLPLHIALPGMDVLLTEEFFLGMEDRPPVRHSHSCFELICVEERAGVRFLLIPPLTVHLAEDVRRGDIVSIKSILITFSGPESDEMGDICGVLRELKEPVEIQDSFGGSERLCGLMTALNDSRPGQKEKLEAELRLLLVNLSRELYGDRRAAAELPHTLDEERTGLLEEYFHFHFMDSQCSKSQLAAYIGVSERQLSRILEEQYHSNFSSILQQVRMSFAQALIENGETSAEMIAAAAGYPSAAAFKRAYKNVCGRNFQTVLQNRT</sequence>
<keyword evidence="1" id="KW-0805">Transcription regulation</keyword>
<dbReference type="InterPro" id="IPR018060">
    <property type="entry name" value="HTH_AraC"/>
</dbReference>
<keyword evidence="3" id="KW-0804">Transcription</keyword>
<evidence type="ECO:0000313" key="5">
    <source>
        <dbReference type="EMBL" id="QNM08919.1"/>
    </source>
</evidence>
<accession>A0A7G9GDN7</accession>
<evidence type="ECO:0000259" key="4">
    <source>
        <dbReference type="PROSITE" id="PS01124"/>
    </source>
</evidence>
<evidence type="ECO:0000256" key="2">
    <source>
        <dbReference type="ARBA" id="ARBA00023125"/>
    </source>
</evidence>
<dbReference type="GO" id="GO:0003700">
    <property type="term" value="F:DNA-binding transcription factor activity"/>
    <property type="evidence" value="ECO:0007669"/>
    <property type="project" value="InterPro"/>
</dbReference>
<dbReference type="SUPFAM" id="SSF46689">
    <property type="entry name" value="Homeodomain-like"/>
    <property type="match status" value="1"/>
</dbReference>
<name>A0A7G9GDN7_9FIRM</name>
<dbReference type="PANTHER" id="PTHR43280:SF2">
    <property type="entry name" value="HTH-TYPE TRANSCRIPTIONAL REGULATOR EXSA"/>
    <property type="match status" value="1"/>
</dbReference>
<dbReference type="RefSeq" id="WP_249329025.1">
    <property type="nucleotide sequence ID" value="NZ_CP060635.1"/>
</dbReference>
<keyword evidence="6" id="KW-1185">Reference proteome</keyword>
<evidence type="ECO:0000256" key="1">
    <source>
        <dbReference type="ARBA" id="ARBA00023015"/>
    </source>
</evidence>
<protein>
    <submittedName>
        <fullName evidence="5">Helix-turn-helix domain-containing protein</fullName>
    </submittedName>
</protein>
<dbReference type="SMART" id="SM00342">
    <property type="entry name" value="HTH_ARAC"/>
    <property type="match status" value="1"/>
</dbReference>
<dbReference type="PROSITE" id="PS01124">
    <property type="entry name" value="HTH_ARAC_FAMILY_2"/>
    <property type="match status" value="1"/>
</dbReference>
<gene>
    <name evidence="5" type="ORF">H9Q79_01015</name>
</gene>
<organism evidence="5 6">
    <name type="scientific">Wansuia hejianensis</name>
    <dbReference type="NCBI Taxonomy" id="2763667"/>
    <lineage>
        <taxon>Bacteria</taxon>
        <taxon>Bacillati</taxon>
        <taxon>Bacillota</taxon>
        <taxon>Clostridia</taxon>
        <taxon>Lachnospirales</taxon>
        <taxon>Lachnospiraceae</taxon>
        <taxon>Wansuia</taxon>
    </lineage>
</organism>
<dbReference type="Gene3D" id="1.10.10.60">
    <property type="entry name" value="Homeodomain-like"/>
    <property type="match status" value="1"/>
</dbReference>
<dbReference type="Pfam" id="PF12833">
    <property type="entry name" value="HTH_18"/>
    <property type="match status" value="1"/>
</dbReference>
<dbReference type="InterPro" id="IPR009057">
    <property type="entry name" value="Homeodomain-like_sf"/>
</dbReference>